<sequence>MHSAQLAVQLKPPRIRTGLLKFRPRIRGSTCCRSSKENIQTMLKHLSTTNTACLVNLTYQAERHSSLSQRKT</sequence>
<name>M4BA14_HYAAE</name>
<dbReference type="EnsemblProtists" id="HpaT803124">
    <property type="protein sequence ID" value="HpaP803124"/>
    <property type="gene ID" value="HpaG803124"/>
</dbReference>
<keyword evidence="2" id="KW-1185">Reference proteome</keyword>
<evidence type="ECO:0000313" key="2">
    <source>
        <dbReference type="Proteomes" id="UP000011713"/>
    </source>
</evidence>
<reference evidence="2" key="1">
    <citation type="journal article" date="2010" name="Science">
        <title>Signatures of adaptation to obligate biotrophy in the Hyaloperonospora arabidopsidis genome.</title>
        <authorList>
            <person name="Baxter L."/>
            <person name="Tripathy S."/>
            <person name="Ishaque N."/>
            <person name="Boot N."/>
            <person name="Cabral A."/>
            <person name="Kemen E."/>
            <person name="Thines M."/>
            <person name="Ah-Fong A."/>
            <person name="Anderson R."/>
            <person name="Badejoko W."/>
            <person name="Bittner-Eddy P."/>
            <person name="Boore J.L."/>
            <person name="Chibucos M.C."/>
            <person name="Coates M."/>
            <person name="Dehal P."/>
            <person name="Delehaunty K."/>
            <person name="Dong S."/>
            <person name="Downton P."/>
            <person name="Dumas B."/>
            <person name="Fabro G."/>
            <person name="Fronick C."/>
            <person name="Fuerstenberg S.I."/>
            <person name="Fulton L."/>
            <person name="Gaulin E."/>
            <person name="Govers F."/>
            <person name="Hughes L."/>
            <person name="Humphray S."/>
            <person name="Jiang R.H."/>
            <person name="Judelson H."/>
            <person name="Kamoun S."/>
            <person name="Kyung K."/>
            <person name="Meijer H."/>
            <person name="Minx P."/>
            <person name="Morris P."/>
            <person name="Nelson J."/>
            <person name="Phuntumart V."/>
            <person name="Qutob D."/>
            <person name="Rehmany A."/>
            <person name="Rougon-Cardoso A."/>
            <person name="Ryden P."/>
            <person name="Torto-Alalibo T."/>
            <person name="Studholme D."/>
            <person name="Wang Y."/>
            <person name="Win J."/>
            <person name="Wood J."/>
            <person name="Clifton S.W."/>
            <person name="Rogers J."/>
            <person name="Van den Ackerveken G."/>
            <person name="Jones J.D."/>
            <person name="McDowell J.M."/>
            <person name="Beynon J."/>
            <person name="Tyler B.M."/>
        </authorList>
    </citation>
    <scope>NUCLEOTIDE SEQUENCE [LARGE SCALE GENOMIC DNA]</scope>
    <source>
        <strain evidence="2">Emoy2</strain>
    </source>
</reference>
<dbReference type="InParanoid" id="M4BA14"/>
<accession>M4BA14</accession>
<dbReference type="VEuPathDB" id="FungiDB:HpaG803124"/>
<dbReference type="HOGENOM" id="CLU_2727620_0_0_1"/>
<dbReference type="AlphaFoldDB" id="M4BA14"/>
<protein>
    <submittedName>
        <fullName evidence="1">Uncharacterized protein</fullName>
    </submittedName>
</protein>
<dbReference type="Proteomes" id="UP000011713">
    <property type="component" value="Unassembled WGS sequence"/>
</dbReference>
<evidence type="ECO:0000313" key="1">
    <source>
        <dbReference type="EnsemblProtists" id="HpaP803124"/>
    </source>
</evidence>
<reference evidence="1" key="2">
    <citation type="submission" date="2015-06" db="UniProtKB">
        <authorList>
            <consortium name="EnsemblProtists"/>
        </authorList>
    </citation>
    <scope>IDENTIFICATION</scope>
    <source>
        <strain evidence="1">Emoy2</strain>
    </source>
</reference>
<organism evidence="1 2">
    <name type="scientific">Hyaloperonospora arabidopsidis (strain Emoy2)</name>
    <name type="common">Downy mildew agent</name>
    <name type="synonym">Peronospora arabidopsidis</name>
    <dbReference type="NCBI Taxonomy" id="559515"/>
    <lineage>
        <taxon>Eukaryota</taxon>
        <taxon>Sar</taxon>
        <taxon>Stramenopiles</taxon>
        <taxon>Oomycota</taxon>
        <taxon>Peronosporomycetes</taxon>
        <taxon>Peronosporales</taxon>
        <taxon>Peronosporaceae</taxon>
        <taxon>Hyaloperonospora</taxon>
    </lineage>
</organism>
<dbReference type="EMBL" id="JH598048">
    <property type="status" value="NOT_ANNOTATED_CDS"/>
    <property type="molecule type" value="Genomic_DNA"/>
</dbReference>
<proteinExistence type="predicted"/>